<dbReference type="SUPFAM" id="SSF51735">
    <property type="entry name" value="NAD(P)-binding Rossmann-fold domains"/>
    <property type="match status" value="1"/>
</dbReference>
<dbReference type="Gene3D" id="3.40.1010.10">
    <property type="entry name" value="Cobalt-precorrin-4 Transmethylase, Domain 1"/>
    <property type="match status" value="1"/>
</dbReference>
<keyword evidence="3 14" id="KW-0489">Methyltransferase</keyword>
<organism evidence="14 15">
    <name type="scientific">Cellulomonas gelida</name>
    <dbReference type="NCBI Taxonomy" id="1712"/>
    <lineage>
        <taxon>Bacteria</taxon>
        <taxon>Bacillati</taxon>
        <taxon>Actinomycetota</taxon>
        <taxon>Actinomycetes</taxon>
        <taxon>Micrococcales</taxon>
        <taxon>Cellulomonadaceae</taxon>
        <taxon>Cellulomonas</taxon>
    </lineage>
</organism>
<evidence type="ECO:0000313" key="15">
    <source>
        <dbReference type="Proteomes" id="UP000320461"/>
    </source>
</evidence>
<sequence length="394" mass="40124">MHGLFLDLRGRRVVMVGGGPVAARRTVRLVEDGADVLVVAPAVCEDLAALVGSGAVRWAQRDYADGDLAEAWLVHTATGVRETDARVAADAEAARVWCVRADDAALSAAWSPAVARAGDVTVAVSAGGDPRRAARLRSAIAVLLDTGSLPLRHHRAPAAGGVTLVGGGPGDPGLITTKGRRALAEADVVVVDRLAPRALLDDLDPDVEVIEAGKAPHAHTLTQAEINAVLVERARVGRRVVRLKGGDPYVLGRGGEEVQACVAAGVPVTVVPGVTSAIAVPGAAGIPVTHRGLSRQVTILSAHDSTPHWPTLAQLDGTLVLLMGVARIGAYADALVAHGRDAATPVAVVENGTLPGQRTTVGTLATIADLAVARAVANPAVIVVGDVAALADVL</sequence>
<evidence type="ECO:0000256" key="5">
    <source>
        <dbReference type="ARBA" id="ARBA00022691"/>
    </source>
</evidence>
<keyword evidence="6" id="KW-0560">Oxidoreductase</keyword>
<dbReference type="InterPro" id="IPR050161">
    <property type="entry name" value="Siro_Cobalamin_biosynth"/>
</dbReference>
<feature type="active site" description="Proton acceptor" evidence="12">
    <location>
        <position position="192"/>
    </location>
</feature>
<dbReference type="InterPro" id="IPR014777">
    <property type="entry name" value="4pyrrole_Mease_sub1"/>
</dbReference>
<dbReference type="InterPro" id="IPR014776">
    <property type="entry name" value="4pyrrole_Mease_sub2"/>
</dbReference>
<dbReference type="Proteomes" id="UP000320461">
    <property type="component" value="Unassembled WGS sequence"/>
</dbReference>
<dbReference type="RefSeq" id="WP_141371605.1">
    <property type="nucleotide sequence ID" value="NZ_BJLQ01000049.1"/>
</dbReference>
<keyword evidence="2" id="KW-0169">Cobalamin biosynthesis</keyword>
<evidence type="ECO:0000256" key="11">
    <source>
        <dbReference type="ARBA" id="ARBA00047561"/>
    </source>
</evidence>
<dbReference type="SUPFAM" id="SSF53790">
    <property type="entry name" value="Tetrapyrrole methylase"/>
    <property type="match status" value="1"/>
</dbReference>
<keyword evidence="9" id="KW-0627">Porphyrin biosynthesis</keyword>
<dbReference type="OrthoDB" id="9815856at2"/>
<name>A0A4Y3KSE1_9CELL</name>
<evidence type="ECO:0000256" key="1">
    <source>
        <dbReference type="ARBA" id="ARBA00005010"/>
    </source>
</evidence>
<comment type="caution">
    <text evidence="14">The sequence shown here is derived from an EMBL/GenBank/DDBJ whole genome shotgun (WGS) entry which is preliminary data.</text>
</comment>
<dbReference type="PIRSF" id="PIRSF036426">
    <property type="entry name" value="Sirohaem_synth"/>
    <property type="match status" value="1"/>
</dbReference>
<dbReference type="UniPathway" id="UPA00262">
    <property type="reaction ID" value="UER00222"/>
</dbReference>
<dbReference type="Pfam" id="PF13241">
    <property type="entry name" value="NAD_binding_7"/>
    <property type="match status" value="1"/>
</dbReference>
<accession>A0A4Y3KSE1</accession>
<evidence type="ECO:0000256" key="6">
    <source>
        <dbReference type="ARBA" id="ARBA00023002"/>
    </source>
</evidence>
<dbReference type="AlphaFoldDB" id="A0A4Y3KSE1"/>
<dbReference type="InterPro" id="IPR006367">
    <property type="entry name" value="Sirohaem_synthase_N"/>
</dbReference>
<keyword evidence="8" id="KW-0456">Lyase</keyword>
<dbReference type="Pfam" id="PF00590">
    <property type="entry name" value="TP_methylase"/>
    <property type="match status" value="1"/>
</dbReference>
<protein>
    <submittedName>
        <fullName evidence="14">Uroporphyrinogen-III C-methyltransferase</fullName>
    </submittedName>
</protein>
<evidence type="ECO:0000256" key="9">
    <source>
        <dbReference type="ARBA" id="ARBA00023244"/>
    </source>
</evidence>
<reference evidence="14 15" key="1">
    <citation type="submission" date="2019-06" db="EMBL/GenBank/DDBJ databases">
        <title>Whole genome shotgun sequence of Cellulomonas gelida NBRC 3748.</title>
        <authorList>
            <person name="Hosoyama A."/>
            <person name="Uohara A."/>
            <person name="Ohji S."/>
            <person name="Ichikawa N."/>
        </authorList>
    </citation>
    <scope>NUCLEOTIDE SEQUENCE [LARGE SCALE GENOMIC DNA]</scope>
    <source>
        <strain evidence="14 15">NBRC 3748</strain>
    </source>
</reference>
<evidence type="ECO:0000256" key="7">
    <source>
        <dbReference type="ARBA" id="ARBA00023027"/>
    </source>
</evidence>
<dbReference type="NCBIfam" id="NF004790">
    <property type="entry name" value="PRK06136.1"/>
    <property type="match status" value="1"/>
</dbReference>
<dbReference type="InterPro" id="IPR006366">
    <property type="entry name" value="CobA/CysG_C"/>
</dbReference>
<dbReference type="GO" id="GO:0009236">
    <property type="term" value="P:cobalamin biosynthetic process"/>
    <property type="evidence" value="ECO:0007669"/>
    <property type="project" value="UniProtKB-KW"/>
</dbReference>
<evidence type="ECO:0000256" key="10">
    <source>
        <dbReference type="ARBA" id="ARBA00023268"/>
    </source>
</evidence>
<evidence type="ECO:0000256" key="8">
    <source>
        <dbReference type="ARBA" id="ARBA00023239"/>
    </source>
</evidence>
<evidence type="ECO:0000256" key="3">
    <source>
        <dbReference type="ARBA" id="ARBA00022603"/>
    </source>
</evidence>
<dbReference type="CDD" id="cd11642">
    <property type="entry name" value="SUMT"/>
    <property type="match status" value="1"/>
</dbReference>
<dbReference type="FunFam" id="3.40.1010.10:FF:000001">
    <property type="entry name" value="Siroheme synthase"/>
    <property type="match status" value="1"/>
</dbReference>
<keyword evidence="5" id="KW-0949">S-adenosyl-L-methionine</keyword>
<dbReference type="InterPro" id="IPR035996">
    <property type="entry name" value="4pyrrol_Methylase_sf"/>
</dbReference>
<keyword evidence="10" id="KW-0511">Multifunctional enzyme</keyword>
<evidence type="ECO:0000256" key="2">
    <source>
        <dbReference type="ARBA" id="ARBA00022573"/>
    </source>
</evidence>
<feature type="active site" description="Proton donor" evidence="12">
    <location>
        <position position="214"/>
    </location>
</feature>
<evidence type="ECO:0000313" key="14">
    <source>
        <dbReference type="EMBL" id="GEA85788.1"/>
    </source>
</evidence>
<dbReference type="InterPro" id="IPR036291">
    <property type="entry name" value="NAD(P)-bd_dom_sf"/>
</dbReference>
<dbReference type="Gene3D" id="3.40.50.720">
    <property type="entry name" value="NAD(P)-binding Rossmann-like Domain"/>
    <property type="match status" value="1"/>
</dbReference>
<evidence type="ECO:0000256" key="4">
    <source>
        <dbReference type="ARBA" id="ARBA00022679"/>
    </source>
</evidence>
<dbReference type="GO" id="GO:0019354">
    <property type="term" value="P:siroheme biosynthetic process"/>
    <property type="evidence" value="ECO:0007669"/>
    <property type="project" value="UniProtKB-UniPathway"/>
</dbReference>
<dbReference type="GO" id="GO:0051266">
    <property type="term" value="F:sirohydrochlorin ferrochelatase activity"/>
    <property type="evidence" value="ECO:0007669"/>
    <property type="project" value="InterPro"/>
</dbReference>
<dbReference type="PANTHER" id="PTHR45790:SF3">
    <property type="entry name" value="S-ADENOSYL-L-METHIONINE-DEPENDENT UROPORPHYRINOGEN III METHYLTRANSFERASE, CHLOROPLASTIC"/>
    <property type="match status" value="1"/>
</dbReference>
<keyword evidence="15" id="KW-1185">Reference proteome</keyword>
<evidence type="ECO:0000259" key="13">
    <source>
        <dbReference type="Pfam" id="PF00590"/>
    </source>
</evidence>
<dbReference type="GO" id="GO:0004851">
    <property type="term" value="F:uroporphyrin-III C-methyltransferase activity"/>
    <property type="evidence" value="ECO:0007669"/>
    <property type="project" value="InterPro"/>
</dbReference>
<dbReference type="PANTHER" id="PTHR45790">
    <property type="entry name" value="SIROHEME SYNTHASE-RELATED"/>
    <property type="match status" value="1"/>
</dbReference>
<feature type="domain" description="Tetrapyrrole methylase" evidence="13">
    <location>
        <begin position="162"/>
        <end position="367"/>
    </location>
</feature>
<dbReference type="EMBL" id="BJLQ01000049">
    <property type="protein sequence ID" value="GEA85788.1"/>
    <property type="molecule type" value="Genomic_DNA"/>
</dbReference>
<keyword evidence="7" id="KW-0520">NAD</keyword>
<dbReference type="InterPro" id="IPR000878">
    <property type="entry name" value="4pyrrol_Mease"/>
</dbReference>
<dbReference type="FunFam" id="3.30.950.10:FF:000001">
    <property type="entry name" value="Siroheme synthase"/>
    <property type="match status" value="1"/>
</dbReference>
<comment type="catalytic activity">
    <reaction evidence="11">
        <text>precorrin-2 + NAD(+) = sirohydrochlorin + NADH + 2 H(+)</text>
        <dbReference type="Rhea" id="RHEA:15613"/>
        <dbReference type="ChEBI" id="CHEBI:15378"/>
        <dbReference type="ChEBI" id="CHEBI:57540"/>
        <dbReference type="ChEBI" id="CHEBI:57945"/>
        <dbReference type="ChEBI" id="CHEBI:58351"/>
        <dbReference type="ChEBI" id="CHEBI:58827"/>
        <dbReference type="EC" id="1.3.1.76"/>
    </reaction>
</comment>
<comment type="pathway">
    <text evidence="1">Porphyrin-containing compound metabolism; siroheme biosynthesis; sirohydrochlorin from precorrin-2: step 1/1.</text>
</comment>
<dbReference type="NCBIfam" id="TIGR01470">
    <property type="entry name" value="cysG_Nterm"/>
    <property type="match status" value="1"/>
</dbReference>
<gene>
    <name evidence="14" type="ORF">CGE01nite_30390</name>
</gene>
<keyword evidence="4 14" id="KW-0808">Transferase</keyword>
<dbReference type="InterPro" id="IPR012409">
    <property type="entry name" value="Sirohaem_synth"/>
</dbReference>
<dbReference type="GO" id="GO:0043115">
    <property type="term" value="F:precorrin-2 dehydrogenase activity"/>
    <property type="evidence" value="ECO:0007669"/>
    <property type="project" value="UniProtKB-EC"/>
</dbReference>
<dbReference type="GO" id="GO:0051287">
    <property type="term" value="F:NAD binding"/>
    <property type="evidence" value="ECO:0007669"/>
    <property type="project" value="InterPro"/>
</dbReference>
<proteinExistence type="predicted"/>
<dbReference type="Gene3D" id="3.30.950.10">
    <property type="entry name" value="Methyltransferase, Cobalt-precorrin-4 Transmethylase, Domain 2"/>
    <property type="match status" value="1"/>
</dbReference>
<dbReference type="GO" id="GO:0032259">
    <property type="term" value="P:methylation"/>
    <property type="evidence" value="ECO:0007669"/>
    <property type="project" value="UniProtKB-KW"/>
</dbReference>
<dbReference type="NCBIfam" id="TIGR01469">
    <property type="entry name" value="cobA_cysG_Cterm"/>
    <property type="match status" value="1"/>
</dbReference>
<evidence type="ECO:0000256" key="12">
    <source>
        <dbReference type="PIRSR" id="PIRSR036426-1"/>
    </source>
</evidence>